<name>A0A378X7X7_9NEIS</name>
<dbReference type="EMBL" id="UGRS01000003">
    <property type="protein sequence ID" value="SUA48895.1"/>
    <property type="molecule type" value="Genomic_DNA"/>
</dbReference>
<organism evidence="1 2">
    <name type="scientific">Neisseria zoodegmatis</name>
    <dbReference type="NCBI Taxonomy" id="326523"/>
    <lineage>
        <taxon>Bacteria</taxon>
        <taxon>Pseudomonadati</taxon>
        <taxon>Pseudomonadota</taxon>
        <taxon>Betaproteobacteria</taxon>
        <taxon>Neisseriales</taxon>
        <taxon>Neisseriaceae</taxon>
        <taxon>Neisseria</taxon>
    </lineage>
</organism>
<evidence type="ECO:0000313" key="1">
    <source>
        <dbReference type="EMBL" id="SUA48895.1"/>
    </source>
</evidence>
<sequence>MKTILEEVQAAYKEYTDTHGYEPTVLRCSQAVFQAIQHELHSDWNGGDLRFLGAEVVVPDGDGLVGFEFECYE</sequence>
<gene>
    <name evidence="1" type="ORF">NCTC12229_02319</name>
</gene>
<dbReference type="RefSeq" id="WP_115135136.1">
    <property type="nucleotide sequence ID" value="NZ_UGRS01000003.1"/>
</dbReference>
<protein>
    <submittedName>
        <fullName evidence="1">Uncharacterized protein</fullName>
    </submittedName>
</protein>
<dbReference type="AlphaFoldDB" id="A0A378X7X7"/>
<reference evidence="1 2" key="1">
    <citation type="submission" date="2018-06" db="EMBL/GenBank/DDBJ databases">
        <authorList>
            <consortium name="Pathogen Informatics"/>
            <person name="Doyle S."/>
        </authorList>
    </citation>
    <scope>NUCLEOTIDE SEQUENCE [LARGE SCALE GENOMIC DNA]</scope>
    <source>
        <strain evidence="1 2">NCTC12229</strain>
    </source>
</reference>
<dbReference type="OrthoDB" id="9988792at2"/>
<accession>A0A378X7X7</accession>
<proteinExistence type="predicted"/>
<evidence type="ECO:0000313" key="2">
    <source>
        <dbReference type="Proteomes" id="UP000254055"/>
    </source>
</evidence>
<dbReference type="Proteomes" id="UP000254055">
    <property type="component" value="Unassembled WGS sequence"/>
</dbReference>